<dbReference type="Proteomes" id="UP000499080">
    <property type="component" value="Unassembled WGS sequence"/>
</dbReference>
<dbReference type="EMBL" id="BGPR01089081">
    <property type="protein sequence ID" value="GBM13896.1"/>
    <property type="molecule type" value="Genomic_DNA"/>
</dbReference>
<organism evidence="2 3">
    <name type="scientific">Araneus ventricosus</name>
    <name type="common">Orbweaver spider</name>
    <name type="synonym">Epeira ventricosa</name>
    <dbReference type="NCBI Taxonomy" id="182803"/>
    <lineage>
        <taxon>Eukaryota</taxon>
        <taxon>Metazoa</taxon>
        <taxon>Ecdysozoa</taxon>
        <taxon>Arthropoda</taxon>
        <taxon>Chelicerata</taxon>
        <taxon>Arachnida</taxon>
        <taxon>Araneae</taxon>
        <taxon>Araneomorphae</taxon>
        <taxon>Entelegynae</taxon>
        <taxon>Araneoidea</taxon>
        <taxon>Araneidae</taxon>
        <taxon>Araneus</taxon>
    </lineage>
</organism>
<keyword evidence="3" id="KW-1185">Reference proteome</keyword>
<gene>
    <name evidence="2" type="ORF">AVEN_219559_1</name>
</gene>
<evidence type="ECO:0000256" key="1">
    <source>
        <dbReference type="SAM" id="MobiDB-lite"/>
    </source>
</evidence>
<evidence type="ECO:0000313" key="3">
    <source>
        <dbReference type="Proteomes" id="UP000499080"/>
    </source>
</evidence>
<sequence>MEKKWSEDEISEKGEQHYGRHRDGMRFAAEGTPRLRGGGRPRCAPVICGRAEWRTDGEIAGASTAAVKYHSEQEVRQKAAAMKGNEDRTGRPETVEGESLTVIRLFYAAMGHTQVTARCPRCSIPCLIWLNSLERRTFTMTTNECKAYQMMLACLPYPSEYYEMTGCHDTHWALRLNG</sequence>
<dbReference type="AlphaFoldDB" id="A0A4Y2DCT0"/>
<comment type="caution">
    <text evidence="2">The sequence shown here is derived from an EMBL/GenBank/DDBJ whole genome shotgun (WGS) entry which is preliminary data.</text>
</comment>
<accession>A0A4Y2DCT0</accession>
<proteinExistence type="predicted"/>
<name>A0A4Y2DCT0_ARAVE</name>
<protein>
    <submittedName>
        <fullName evidence="2">Uncharacterized protein</fullName>
    </submittedName>
</protein>
<feature type="region of interest" description="Disordered" evidence="1">
    <location>
        <begin position="1"/>
        <end position="22"/>
    </location>
</feature>
<evidence type="ECO:0000313" key="2">
    <source>
        <dbReference type="EMBL" id="GBM13896.1"/>
    </source>
</evidence>
<reference evidence="2 3" key="1">
    <citation type="journal article" date="2019" name="Sci. Rep.">
        <title>Orb-weaving spider Araneus ventricosus genome elucidates the spidroin gene catalogue.</title>
        <authorList>
            <person name="Kono N."/>
            <person name="Nakamura H."/>
            <person name="Ohtoshi R."/>
            <person name="Moran D.A.P."/>
            <person name="Shinohara A."/>
            <person name="Yoshida Y."/>
            <person name="Fujiwara M."/>
            <person name="Mori M."/>
            <person name="Tomita M."/>
            <person name="Arakawa K."/>
        </authorList>
    </citation>
    <scope>NUCLEOTIDE SEQUENCE [LARGE SCALE GENOMIC DNA]</scope>
</reference>